<evidence type="ECO:0000313" key="15">
    <source>
        <dbReference type="Proteomes" id="UP001152422"/>
    </source>
</evidence>
<dbReference type="RefSeq" id="WP_002507117.1">
    <property type="nucleotide sequence ID" value="NZ_CP065710.1"/>
</dbReference>
<dbReference type="InterPro" id="IPR001721">
    <property type="entry name" value="TD_ACT-like"/>
</dbReference>
<dbReference type="NCBIfam" id="TIGR02079">
    <property type="entry name" value="THD1"/>
    <property type="match status" value="1"/>
</dbReference>
<dbReference type="InterPro" id="IPR011820">
    <property type="entry name" value="IlvA"/>
</dbReference>
<evidence type="ECO:0000256" key="5">
    <source>
        <dbReference type="ARBA" id="ARBA00011881"/>
    </source>
</evidence>
<evidence type="ECO:0000313" key="14">
    <source>
        <dbReference type="EMBL" id="MDG0846903.1"/>
    </source>
</evidence>
<keyword evidence="9 12" id="KW-0456">Lyase</keyword>
<dbReference type="PROSITE" id="PS51672">
    <property type="entry name" value="ACT_LIKE"/>
    <property type="match status" value="1"/>
</dbReference>
<dbReference type="GO" id="GO:0004794">
    <property type="term" value="F:threonine deaminase activity"/>
    <property type="evidence" value="ECO:0007669"/>
    <property type="project" value="UniProtKB-UniRule"/>
</dbReference>
<dbReference type="FunFam" id="3.40.50.1100:FF:000005">
    <property type="entry name" value="Threonine dehydratase catabolic"/>
    <property type="match status" value="1"/>
</dbReference>
<dbReference type="InterPro" id="IPR045865">
    <property type="entry name" value="ACT-like_dom_sf"/>
</dbReference>
<sequence>MTVKTTVSSKDIDEAYLQIKDTVKETPLQKDHYLSLKYDCNVYLKREDLQWVRSFKLRGAYNAIVALNKEDREMGITCASAGNHAQGVAYTANKLHLDAVIFMPVTTPLQKINQVKFFGGQNVEVILTGDTFDDCLKEALGYTEDNKMNFIDPFNNIYTIAGQGTLAKEIIDQSQEENIQFDYLFAAIGGGGLISGVGTYFKENSPHTSIVGVEPAGASSMYTSVVLENQIVTLPDIDKFVDGASVARVGQITYDISKKVVDDYVQVHEGAVCSTILDMYSKQAIIAEPAGALSVTALDNYQAEIKGKTVVCVVSGGNNDINRMKEIEERSLLFEEMKHYFILNFPQRPGALREFVNDVLGPKDDITKFEYLKKSSQNTGTVIIGIQLNNHKDLNNLKKNVNEFDASNIYINENKMLYSLLI</sequence>
<gene>
    <name evidence="12 14" type="primary">ilvA</name>
    <name evidence="14" type="ORF">M4L89_11770</name>
</gene>
<evidence type="ECO:0000256" key="3">
    <source>
        <dbReference type="ARBA" id="ARBA00004810"/>
    </source>
</evidence>
<dbReference type="PROSITE" id="PS00165">
    <property type="entry name" value="DEHYDRATASE_SER_THR"/>
    <property type="match status" value="1"/>
</dbReference>
<protein>
    <recommendedName>
        <fullName evidence="12">L-threonine dehydratase</fullName>
        <ecNumber evidence="12">4.3.1.19</ecNumber>
    </recommendedName>
    <alternativeName>
        <fullName evidence="12">Threonine deaminase</fullName>
    </alternativeName>
</protein>
<dbReference type="Gene3D" id="3.40.50.1100">
    <property type="match status" value="2"/>
</dbReference>
<dbReference type="EMBL" id="JAMBQA010000006">
    <property type="protein sequence ID" value="MDG0846903.1"/>
    <property type="molecule type" value="Genomic_DNA"/>
</dbReference>
<dbReference type="AlphaFoldDB" id="A0A9X4L5X3"/>
<comment type="function">
    <text evidence="11 12">Catalyzes the anaerobic formation of alpha-ketobutyrate and ammonia from threonine in a two-step reaction. The first step involved a dehydration of threonine and a production of enamine intermediates (aminocrotonate), which tautomerizes to its imine form (iminobutyrate). Both intermediates are unstable and short-lived. The second step is the nonenzymatic hydrolysis of the enamine/imine intermediates to form 2-ketobutyrate and free ammonia. In the low water environment of the cell, the second step is accelerated by RidA.</text>
</comment>
<organism evidence="14 15">
    <name type="scientific">Staphylococcus equorum</name>
    <dbReference type="NCBI Taxonomy" id="246432"/>
    <lineage>
        <taxon>Bacteria</taxon>
        <taxon>Bacillati</taxon>
        <taxon>Bacillota</taxon>
        <taxon>Bacilli</taxon>
        <taxon>Bacillales</taxon>
        <taxon>Staphylococcaceae</taxon>
        <taxon>Staphylococcus</taxon>
    </lineage>
</organism>
<accession>A0A9X4L5X3</accession>
<keyword evidence="7 12" id="KW-0412">Isoleucine biosynthesis</keyword>
<dbReference type="InterPro" id="IPR036052">
    <property type="entry name" value="TrpB-like_PALP_sf"/>
</dbReference>
<evidence type="ECO:0000256" key="10">
    <source>
        <dbReference type="ARBA" id="ARBA00023304"/>
    </source>
</evidence>
<dbReference type="CDD" id="cd01562">
    <property type="entry name" value="Thr-dehyd"/>
    <property type="match status" value="1"/>
</dbReference>
<evidence type="ECO:0000256" key="7">
    <source>
        <dbReference type="ARBA" id="ARBA00022624"/>
    </source>
</evidence>
<dbReference type="GO" id="GO:0009097">
    <property type="term" value="P:isoleucine biosynthetic process"/>
    <property type="evidence" value="ECO:0007669"/>
    <property type="project" value="UniProtKB-UniRule"/>
</dbReference>
<dbReference type="InterPro" id="IPR050147">
    <property type="entry name" value="Ser/Thr_Dehydratase"/>
</dbReference>
<dbReference type="PANTHER" id="PTHR48078">
    <property type="entry name" value="THREONINE DEHYDRATASE, MITOCHONDRIAL-RELATED"/>
    <property type="match status" value="1"/>
</dbReference>
<dbReference type="SUPFAM" id="SSF53686">
    <property type="entry name" value="Tryptophan synthase beta subunit-like PLP-dependent enzymes"/>
    <property type="match status" value="1"/>
</dbReference>
<evidence type="ECO:0000256" key="4">
    <source>
        <dbReference type="ARBA" id="ARBA00010869"/>
    </source>
</evidence>
<keyword evidence="15" id="KW-1185">Reference proteome</keyword>
<dbReference type="SUPFAM" id="SSF55021">
    <property type="entry name" value="ACT-like"/>
    <property type="match status" value="1"/>
</dbReference>
<comment type="similarity">
    <text evidence="4 12">Belongs to the serine/threonine dehydratase family.</text>
</comment>
<dbReference type="NCBIfam" id="NF006390">
    <property type="entry name" value="PRK08639.1"/>
    <property type="match status" value="1"/>
</dbReference>
<evidence type="ECO:0000256" key="2">
    <source>
        <dbReference type="ARBA" id="ARBA00001933"/>
    </source>
</evidence>
<comment type="cofactor">
    <cofactor evidence="2 12">
        <name>pyridoxal 5'-phosphate</name>
        <dbReference type="ChEBI" id="CHEBI:597326"/>
    </cofactor>
</comment>
<keyword evidence="10 12" id="KW-0100">Branched-chain amino acid biosynthesis</keyword>
<evidence type="ECO:0000256" key="6">
    <source>
        <dbReference type="ARBA" id="ARBA00022605"/>
    </source>
</evidence>
<keyword evidence="8 12" id="KW-0663">Pyridoxal phosphate</keyword>
<evidence type="ECO:0000256" key="8">
    <source>
        <dbReference type="ARBA" id="ARBA00022898"/>
    </source>
</evidence>
<comment type="catalytic activity">
    <reaction evidence="1 12">
        <text>L-threonine = 2-oxobutanoate + NH4(+)</text>
        <dbReference type="Rhea" id="RHEA:22108"/>
        <dbReference type="ChEBI" id="CHEBI:16763"/>
        <dbReference type="ChEBI" id="CHEBI:28938"/>
        <dbReference type="ChEBI" id="CHEBI:57926"/>
        <dbReference type="EC" id="4.3.1.19"/>
    </reaction>
</comment>
<dbReference type="Pfam" id="PF00585">
    <property type="entry name" value="Thr_dehydrat_C"/>
    <property type="match status" value="1"/>
</dbReference>
<evidence type="ECO:0000259" key="13">
    <source>
        <dbReference type="PROSITE" id="PS51672"/>
    </source>
</evidence>
<name>A0A9X4L5X3_9STAP</name>
<dbReference type="Pfam" id="PF00291">
    <property type="entry name" value="PALP"/>
    <property type="match status" value="1"/>
</dbReference>
<dbReference type="EC" id="4.3.1.19" evidence="12"/>
<dbReference type="GO" id="GO:0030170">
    <property type="term" value="F:pyridoxal phosphate binding"/>
    <property type="evidence" value="ECO:0007669"/>
    <property type="project" value="InterPro"/>
</dbReference>
<dbReference type="GO" id="GO:0006565">
    <property type="term" value="P:L-serine catabolic process"/>
    <property type="evidence" value="ECO:0007669"/>
    <property type="project" value="TreeGrafter"/>
</dbReference>
<reference evidence="14" key="1">
    <citation type="submission" date="2022-05" db="EMBL/GenBank/DDBJ databases">
        <title>Comparative genomics of Staphylococcus equorum isolates.</title>
        <authorList>
            <person name="Luelf R.H."/>
        </authorList>
    </citation>
    <scope>NUCLEOTIDE SEQUENCE</scope>
    <source>
        <strain evidence="14">TMW 2.2497</strain>
    </source>
</reference>
<evidence type="ECO:0000256" key="1">
    <source>
        <dbReference type="ARBA" id="ARBA00001274"/>
    </source>
</evidence>
<dbReference type="InterPro" id="IPR000634">
    <property type="entry name" value="Ser/Thr_deHydtase_PyrdxlP-BS"/>
</dbReference>
<evidence type="ECO:0000256" key="12">
    <source>
        <dbReference type="RuleBase" id="RU362012"/>
    </source>
</evidence>
<keyword evidence="6 12" id="KW-0028">Amino-acid biosynthesis</keyword>
<dbReference type="CDD" id="cd04907">
    <property type="entry name" value="ACT_ThrD-I_2"/>
    <property type="match status" value="1"/>
</dbReference>
<comment type="caution">
    <text evidence="14">The sequence shown here is derived from an EMBL/GenBank/DDBJ whole genome shotgun (WGS) entry which is preliminary data.</text>
</comment>
<evidence type="ECO:0000256" key="11">
    <source>
        <dbReference type="ARBA" id="ARBA00025527"/>
    </source>
</evidence>
<dbReference type="Proteomes" id="UP001152422">
    <property type="component" value="Unassembled WGS sequence"/>
</dbReference>
<comment type="pathway">
    <text evidence="3 12">Amino-acid biosynthesis; L-isoleucine biosynthesis; 2-oxobutanoate from L-threonine: step 1/1.</text>
</comment>
<dbReference type="PANTHER" id="PTHR48078:SF11">
    <property type="entry name" value="THREONINE DEHYDRATASE, MITOCHONDRIAL"/>
    <property type="match status" value="1"/>
</dbReference>
<proteinExistence type="inferred from homology"/>
<dbReference type="GO" id="GO:0003941">
    <property type="term" value="F:L-serine ammonia-lyase activity"/>
    <property type="evidence" value="ECO:0007669"/>
    <property type="project" value="TreeGrafter"/>
</dbReference>
<dbReference type="GO" id="GO:0006567">
    <property type="term" value="P:L-threonine catabolic process"/>
    <property type="evidence" value="ECO:0007669"/>
    <property type="project" value="TreeGrafter"/>
</dbReference>
<dbReference type="InterPro" id="IPR001926">
    <property type="entry name" value="TrpB-like_PALP"/>
</dbReference>
<comment type="subunit">
    <text evidence="5 12">Homotetramer.</text>
</comment>
<feature type="domain" description="ACT-like" evidence="13">
    <location>
        <begin position="339"/>
        <end position="413"/>
    </location>
</feature>
<evidence type="ECO:0000256" key="9">
    <source>
        <dbReference type="ARBA" id="ARBA00023239"/>
    </source>
</evidence>